<dbReference type="AlphaFoldDB" id="A0A6A4QTG0"/>
<organism evidence="1 2">
    <name type="scientific">Lupinus albus</name>
    <name type="common">White lupine</name>
    <name type="synonym">Lupinus termis</name>
    <dbReference type="NCBI Taxonomy" id="3870"/>
    <lineage>
        <taxon>Eukaryota</taxon>
        <taxon>Viridiplantae</taxon>
        <taxon>Streptophyta</taxon>
        <taxon>Embryophyta</taxon>
        <taxon>Tracheophyta</taxon>
        <taxon>Spermatophyta</taxon>
        <taxon>Magnoliopsida</taxon>
        <taxon>eudicotyledons</taxon>
        <taxon>Gunneridae</taxon>
        <taxon>Pentapetalae</taxon>
        <taxon>rosids</taxon>
        <taxon>fabids</taxon>
        <taxon>Fabales</taxon>
        <taxon>Fabaceae</taxon>
        <taxon>Papilionoideae</taxon>
        <taxon>50 kb inversion clade</taxon>
        <taxon>genistoids sensu lato</taxon>
        <taxon>core genistoids</taxon>
        <taxon>Genisteae</taxon>
        <taxon>Lupinus</taxon>
    </lineage>
</organism>
<evidence type="ECO:0000313" key="1">
    <source>
        <dbReference type="EMBL" id="KAE9616867.1"/>
    </source>
</evidence>
<dbReference type="EMBL" id="WOCE01000003">
    <property type="protein sequence ID" value="KAE9616867.1"/>
    <property type="molecule type" value="Genomic_DNA"/>
</dbReference>
<proteinExistence type="predicted"/>
<protein>
    <submittedName>
        <fullName evidence="1">Uncharacterized protein</fullName>
    </submittedName>
</protein>
<sequence length="87" mass="10121">MDRSLTFFCTGNLPPSFHPWVALAWFIMTQLQNYWCGLITKCQGFLFTMDSIMVESQPPHKGRLFIYDGKTTYIYPPHTLLGESFVH</sequence>
<dbReference type="Proteomes" id="UP000447434">
    <property type="component" value="Chromosome 3"/>
</dbReference>
<comment type="caution">
    <text evidence="1">The sequence shown here is derived from an EMBL/GenBank/DDBJ whole genome shotgun (WGS) entry which is preliminary data.</text>
</comment>
<keyword evidence="2" id="KW-1185">Reference proteome</keyword>
<accession>A0A6A4QTG0</accession>
<name>A0A6A4QTG0_LUPAL</name>
<reference evidence="2" key="1">
    <citation type="journal article" date="2020" name="Nat. Commun.">
        <title>Genome sequence of the cluster root forming white lupin.</title>
        <authorList>
            <person name="Hufnagel B."/>
            <person name="Marques A."/>
            <person name="Soriano A."/>
            <person name="Marques L."/>
            <person name="Divol F."/>
            <person name="Doumas P."/>
            <person name="Sallet E."/>
            <person name="Mancinotti D."/>
            <person name="Carrere S."/>
            <person name="Marande W."/>
            <person name="Arribat S."/>
            <person name="Keller J."/>
            <person name="Huneau C."/>
            <person name="Blein T."/>
            <person name="Aime D."/>
            <person name="Laguerre M."/>
            <person name="Taylor J."/>
            <person name="Schubert V."/>
            <person name="Nelson M."/>
            <person name="Geu-Flores F."/>
            <person name="Crespi M."/>
            <person name="Gallardo-Guerrero K."/>
            <person name="Delaux P.-M."/>
            <person name="Salse J."/>
            <person name="Berges H."/>
            <person name="Guyot R."/>
            <person name="Gouzy J."/>
            <person name="Peret B."/>
        </authorList>
    </citation>
    <scope>NUCLEOTIDE SEQUENCE [LARGE SCALE GENOMIC DNA]</scope>
    <source>
        <strain evidence="2">cv. Amiga</strain>
    </source>
</reference>
<evidence type="ECO:0000313" key="2">
    <source>
        <dbReference type="Proteomes" id="UP000447434"/>
    </source>
</evidence>
<gene>
    <name evidence="1" type="ORF">Lalb_Chr03g0029381</name>
</gene>